<name>A0A180GFD9_PUCT1</name>
<dbReference type="InterPro" id="IPR032549">
    <property type="entry name" value="DUF4939"/>
</dbReference>
<proteinExistence type="predicted"/>
<evidence type="ECO:0000259" key="2">
    <source>
        <dbReference type="Pfam" id="PF16297"/>
    </source>
</evidence>
<evidence type="ECO:0000256" key="1">
    <source>
        <dbReference type="SAM" id="Coils"/>
    </source>
</evidence>
<reference evidence="4 5" key="3">
    <citation type="journal article" date="2017" name="G3 (Bethesda)">
        <title>Comparative analysis highlights variable genome content of wheat rusts and divergence of the mating loci.</title>
        <authorList>
            <person name="Cuomo C.A."/>
            <person name="Bakkeren G."/>
            <person name="Khalil H.B."/>
            <person name="Panwar V."/>
            <person name="Joly D."/>
            <person name="Linning R."/>
            <person name="Sakthikumar S."/>
            <person name="Song X."/>
            <person name="Adiconis X."/>
            <person name="Fan L."/>
            <person name="Goldberg J.M."/>
            <person name="Levin J.Z."/>
            <person name="Young S."/>
            <person name="Zeng Q."/>
            <person name="Anikster Y."/>
            <person name="Bruce M."/>
            <person name="Wang M."/>
            <person name="Yin C."/>
            <person name="McCallum B."/>
            <person name="Szabo L.J."/>
            <person name="Hulbert S."/>
            <person name="Chen X."/>
            <person name="Fellers J.P."/>
        </authorList>
    </citation>
    <scope>NUCLEOTIDE SEQUENCE</scope>
    <source>
        <strain evidence="5">Isolate 1-1 / race 1 (BBBD)</strain>
        <strain evidence="4">isolate 1-1 / race 1 (BBBD)</strain>
    </source>
</reference>
<dbReference type="Pfam" id="PF16297">
    <property type="entry name" value="DUF4939"/>
    <property type="match status" value="1"/>
</dbReference>
<dbReference type="EnsemblFungi" id="PTTG_28255-t43_1">
    <property type="protein sequence ID" value="PTTG_28255-t43_1-p1"/>
    <property type="gene ID" value="PTTG_28255"/>
</dbReference>
<evidence type="ECO:0000313" key="5">
    <source>
        <dbReference type="Proteomes" id="UP000005240"/>
    </source>
</evidence>
<dbReference type="OrthoDB" id="2506111at2759"/>
<feature type="coiled-coil region" evidence="1">
    <location>
        <begin position="5"/>
        <end position="32"/>
    </location>
</feature>
<dbReference type="Proteomes" id="UP000005240">
    <property type="component" value="Unassembled WGS sequence"/>
</dbReference>
<dbReference type="EMBL" id="ADAS02000097">
    <property type="protein sequence ID" value="OAV90663.1"/>
    <property type="molecule type" value="Genomic_DNA"/>
</dbReference>
<accession>A0A180GFD9</accession>
<dbReference type="VEuPathDB" id="FungiDB:PTTG_28255"/>
<reference evidence="3" key="2">
    <citation type="submission" date="2016-05" db="EMBL/GenBank/DDBJ databases">
        <title>Comparative analysis highlights variable genome content of wheat rusts and divergence of the mating loci.</title>
        <authorList>
            <person name="Cuomo C.A."/>
            <person name="Bakkeren G."/>
            <person name="Szabo L."/>
            <person name="Khalil H."/>
            <person name="Joly D."/>
            <person name="Goldberg J."/>
            <person name="Young S."/>
            <person name="Zeng Q."/>
            <person name="Fellers J."/>
        </authorList>
    </citation>
    <scope>NUCLEOTIDE SEQUENCE [LARGE SCALE GENOMIC DNA]</scope>
    <source>
        <strain evidence="3">1-1 BBBD Race 1</strain>
    </source>
</reference>
<evidence type="ECO:0000313" key="3">
    <source>
        <dbReference type="EMBL" id="OAV90663.1"/>
    </source>
</evidence>
<feature type="non-terminal residue" evidence="3">
    <location>
        <position position="169"/>
    </location>
</feature>
<reference evidence="4" key="4">
    <citation type="submission" date="2025-05" db="UniProtKB">
        <authorList>
            <consortium name="EnsemblFungi"/>
        </authorList>
    </citation>
    <scope>IDENTIFICATION</scope>
    <source>
        <strain evidence="4">isolate 1-1 / race 1 (BBBD)</strain>
    </source>
</reference>
<organism evidence="3">
    <name type="scientific">Puccinia triticina (isolate 1-1 / race 1 (BBBD))</name>
    <name type="common">Brown leaf rust fungus</name>
    <dbReference type="NCBI Taxonomy" id="630390"/>
    <lineage>
        <taxon>Eukaryota</taxon>
        <taxon>Fungi</taxon>
        <taxon>Dikarya</taxon>
        <taxon>Basidiomycota</taxon>
        <taxon>Pucciniomycotina</taxon>
        <taxon>Pucciniomycetes</taxon>
        <taxon>Pucciniales</taxon>
        <taxon>Pucciniaceae</taxon>
        <taxon>Puccinia</taxon>
    </lineage>
</organism>
<keyword evidence="1" id="KW-0175">Coiled coil</keyword>
<dbReference type="AlphaFoldDB" id="A0A180GFD9"/>
<evidence type="ECO:0000313" key="4">
    <source>
        <dbReference type="EnsemblFungi" id="PTTG_28255-t43_1-p1"/>
    </source>
</evidence>
<gene>
    <name evidence="3" type="ORF">PTTG_28255</name>
</gene>
<sequence>MANGAAALRAQIEELAALIQEERGLQQQAEAKLAAARAGMVAPAVVPIVPGQPPNAAPMQDELPAKGPKVGLPDKYDGTRGPKAEVYVTQIGLYVLSNPRMFPDDQKKVIFSISYLTGQASEWAQPYTIKLFAGQPVLYLEFATAFQMMYYNTEQKSQAEKALRQLKQT</sequence>
<reference evidence="3" key="1">
    <citation type="submission" date="2009-11" db="EMBL/GenBank/DDBJ databases">
        <authorList>
            <consortium name="The Broad Institute Genome Sequencing Platform"/>
            <person name="Ward D."/>
            <person name="Feldgarden M."/>
            <person name="Earl A."/>
            <person name="Young S.K."/>
            <person name="Zeng Q."/>
            <person name="Koehrsen M."/>
            <person name="Alvarado L."/>
            <person name="Berlin A."/>
            <person name="Bochicchio J."/>
            <person name="Borenstein D."/>
            <person name="Chapman S.B."/>
            <person name="Chen Z."/>
            <person name="Engels R."/>
            <person name="Freedman E."/>
            <person name="Gellesch M."/>
            <person name="Goldberg J."/>
            <person name="Griggs A."/>
            <person name="Gujja S."/>
            <person name="Heilman E."/>
            <person name="Heiman D."/>
            <person name="Hepburn T."/>
            <person name="Howarth C."/>
            <person name="Jen D."/>
            <person name="Larson L."/>
            <person name="Lewis B."/>
            <person name="Mehta T."/>
            <person name="Park D."/>
            <person name="Pearson M."/>
            <person name="Roberts A."/>
            <person name="Saif S."/>
            <person name="Shea T."/>
            <person name="Shenoy N."/>
            <person name="Sisk P."/>
            <person name="Stolte C."/>
            <person name="Sykes S."/>
            <person name="Thomson T."/>
            <person name="Walk T."/>
            <person name="White J."/>
            <person name="Yandava C."/>
            <person name="Izard J."/>
            <person name="Baranova O.V."/>
            <person name="Blanton J.M."/>
            <person name="Tanner A.C."/>
            <person name="Dewhirst F.E."/>
            <person name="Haas B."/>
            <person name="Nusbaum C."/>
            <person name="Birren B."/>
        </authorList>
    </citation>
    <scope>NUCLEOTIDE SEQUENCE [LARGE SCALE GENOMIC DNA]</scope>
    <source>
        <strain evidence="3">1-1 BBBD Race 1</strain>
    </source>
</reference>
<protein>
    <submittedName>
        <fullName evidence="4">DUF4939 domain-containing protein</fullName>
    </submittedName>
</protein>
<dbReference type="STRING" id="630390.A0A180GFD9"/>
<feature type="domain" description="DUF4939" evidence="2">
    <location>
        <begin position="70"/>
        <end position="128"/>
    </location>
</feature>
<keyword evidence="5" id="KW-1185">Reference proteome</keyword>